<dbReference type="InterPro" id="IPR007507">
    <property type="entry name" value="Glycos_transf_N"/>
</dbReference>
<evidence type="ECO:0000256" key="8">
    <source>
        <dbReference type="PIRSR" id="PIRSR639901-2"/>
    </source>
</evidence>
<feature type="domain" description="3-deoxy-D-manno-octulosonic-acid transferase N-terminal" evidence="10">
    <location>
        <begin position="34"/>
        <end position="213"/>
    </location>
</feature>
<dbReference type="AlphaFoldDB" id="A0A286U0I5"/>
<dbReference type="SUPFAM" id="SSF53756">
    <property type="entry name" value="UDP-Glycosyltransferase/glycogen phosphorylase"/>
    <property type="match status" value="1"/>
</dbReference>
<dbReference type="EMBL" id="BAOS01000027">
    <property type="protein sequence ID" value="GAX61645.1"/>
    <property type="molecule type" value="Genomic_DNA"/>
</dbReference>
<dbReference type="GO" id="GO:0009244">
    <property type="term" value="P:lipopolysaccharide core region biosynthetic process"/>
    <property type="evidence" value="ECO:0007669"/>
    <property type="project" value="UniProtKB-UniRule"/>
</dbReference>
<sequence length="432" mass="49111">MPLIFDSFYLTASLFGSPYLLFKMVTSKRYRTGLNQRFGITTDRTGNKPGIWVHGASVGEVITAKSIVKRIDEEFPECEIFISATTNTGFSVAEKTFSDKNVFFLPADLSWITKKVILKKKPNFILLVELEIWPNFLISAYKKKIPVIIVNGRISDRSLKAYRALSYISKDFRKSLTNEMNTFCARTELDAQRFRDLGIADKQIFVTGTMKYDNIPTRIDEGVSKELKGLFHINDDDLVLVGGSTHDGEEEVLVRIYAKLNETYPNLKLILVPRHIERARDVARLIEKMGFVSVRKTEAERSHYEWQKTKKTIILIDTVGDLGKIYSLSNYVFVGKSLIPSGGQNMMEPAGLGKPVVFGPHTFNFKEETELLLKNDAAKVAKTEVELFETIETFIRDPETAKEMGLKAQKIINEKRGATNRNIEIIRNIIMN</sequence>
<comment type="pathway">
    <text evidence="1 9">Bacterial outer membrane biogenesis; LPS core biosynthesis.</text>
</comment>
<comment type="catalytic activity">
    <reaction evidence="6 9">
        <text>lipid IVA (E. coli) + CMP-3-deoxy-beta-D-manno-octulosonate = alpha-Kdo-(2-&gt;6)-lipid IVA (E. coli) + CMP + H(+)</text>
        <dbReference type="Rhea" id="RHEA:28066"/>
        <dbReference type="ChEBI" id="CHEBI:15378"/>
        <dbReference type="ChEBI" id="CHEBI:58603"/>
        <dbReference type="ChEBI" id="CHEBI:60364"/>
        <dbReference type="ChEBI" id="CHEBI:60377"/>
        <dbReference type="ChEBI" id="CHEBI:85987"/>
        <dbReference type="EC" id="2.4.99.12"/>
    </reaction>
</comment>
<organism evidence="11 12">
    <name type="scientific">Candidatus Scalindua japonica</name>
    <dbReference type="NCBI Taxonomy" id="1284222"/>
    <lineage>
        <taxon>Bacteria</taxon>
        <taxon>Pseudomonadati</taxon>
        <taxon>Planctomycetota</taxon>
        <taxon>Candidatus Brocadiia</taxon>
        <taxon>Candidatus Brocadiales</taxon>
        <taxon>Candidatus Scalinduaceae</taxon>
        <taxon>Candidatus Scalindua</taxon>
    </lineage>
</organism>
<evidence type="ECO:0000256" key="9">
    <source>
        <dbReference type="RuleBase" id="RU365103"/>
    </source>
</evidence>
<keyword evidence="9" id="KW-0448">Lipopolysaccharide biosynthesis</keyword>
<dbReference type="PANTHER" id="PTHR42755:SF1">
    <property type="entry name" value="3-DEOXY-D-MANNO-OCTULOSONIC ACID TRANSFERASE, MITOCHONDRIAL-RELATED"/>
    <property type="match status" value="1"/>
</dbReference>
<feature type="active site" description="Proton acceptor" evidence="7">
    <location>
        <position position="60"/>
    </location>
</feature>
<dbReference type="GO" id="GO:0005886">
    <property type="term" value="C:plasma membrane"/>
    <property type="evidence" value="ECO:0007669"/>
    <property type="project" value="UniProtKB-SubCell"/>
</dbReference>
<gene>
    <name evidence="11" type="ORF">SCALIN_C27_0039</name>
</gene>
<dbReference type="InterPro" id="IPR039901">
    <property type="entry name" value="Kdotransferase"/>
</dbReference>
<protein>
    <recommendedName>
        <fullName evidence="3 9">3-deoxy-D-manno-octulosonic acid transferase</fullName>
        <shortName evidence="9">Kdo transferase</shortName>
        <ecNumber evidence="2 9">2.4.99.12</ecNumber>
    </recommendedName>
    <alternativeName>
        <fullName evidence="5 9">Lipid IV(A) 3-deoxy-D-manno-octulosonic acid transferase</fullName>
    </alternativeName>
</protein>
<comment type="similarity">
    <text evidence="9">Belongs to the glycosyltransferase group 1 family.</text>
</comment>
<keyword evidence="9" id="KW-0472">Membrane</keyword>
<evidence type="ECO:0000259" key="10">
    <source>
        <dbReference type="Pfam" id="PF04413"/>
    </source>
</evidence>
<keyword evidence="12" id="KW-1185">Reference proteome</keyword>
<evidence type="ECO:0000256" key="5">
    <source>
        <dbReference type="ARBA" id="ARBA00031445"/>
    </source>
</evidence>
<evidence type="ECO:0000256" key="6">
    <source>
        <dbReference type="ARBA" id="ARBA00049183"/>
    </source>
</evidence>
<comment type="caution">
    <text evidence="11">The sequence shown here is derived from an EMBL/GenBank/DDBJ whole genome shotgun (WGS) entry which is preliminary data.</text>
</comment>
<dbReference type="OrthoDB" id="9789797at2"/>
<dbReference type="PANTHER" id="PTHR42755">
    <property type="entry name" value="3-DEOXY-MANNO-OCTULOSONATE CYTIDYLYLTRANSFERASE"/>
    <property type="match status" value="1"/>
</dbReference>
<dbReference type="Gene3D" id="3.40.50.11720">
    <property type="entry name" value="3-Deoxy-D-manno-octulosonic-acid transferase, N-terminal domain"/>
    <property type="match status" value="1"/>
</dbReference>
<keyword evidence="9" id="KW-1003">Cell membrane</keyword>
<dbReference type="EC" id="2.4.99.12" evidence="2 9"/>
<evidence type="ECO:0000256" key="4">
    <source>
        <dbReference type="ARBA" id="ARBA00022679"/>
    </source>
</evidence>
<comment type="function">
    <text evidence="9">Involved in lipopolysaccharide (LPS) biosynthesis. Catalyzes the transfer of 3-deoxy-D-manno-octulosonate (Kdo) residue(s) from CMP-Kdo to lipid IV(A), the tetraacyldisaccharide-1,4'-bisphosphate precursor of lipid A.</text>
</comment>
<dbReference type="GO" id="GO:0043842">
    <property type="term" value="F:Kdo transferase activity"/>
    <property type="evidence" value="ECO:0007669"/>
    <property type="project" value="UniProtKB-EC"/>
</dbReference>
<proteinExistence type="inferred from homology"/>
<evidence type="ECO:0000256" key="2">
    <source>
        <dbReference type="ARBA" id="ARBA00012621"/>
    </source>
</evidence>
<name>A0A286U0I5_9BACT</name>
<evidence type="ECO:0000256" key="1">
    <source>
        <dbReference type="ARBA" id="ARBA00004713"/>
    </source>
</evidence>
<evidence type="ECO:0000256" key="7">
    <source>
        <dbReference type="PIRSR" id="PIRSR639901-1"/>
    </source>
</evidence>
<dbReference type="GO" id="GO:0009245">
    <property type="term" value="P:lipid A biosynthetic process"/>
    <property type="evidence" value="ECO:0007669"/>
    <property type="project" value="TreeGrafter"/>
</dbReference>
<dbReference type="UniPathway" id="UPA00958"/>
<comment type="subcellular location">
    <subcellularLocation>
        <location evidence="9">Cell membrane</location>
    </subcellularLocation>
</comment>
<evidence type="ECO:0000256" key="3">
    <source>
        <dbReference type="ARBA" id="ARBA00019077"/>
    </source>
</evidence>
<evidence type="ECO:0000313" key="12">
    <source>
        <dbReference type="Proteomes" id="UP000218542"/>
    </source>
</evidence>
<feature type="site" description="Transition state stabilizer" evidence="8">
    <location>
        <position position="129"/>
    </location>
</feature>
<dbReference type="InterPro" id="IPR038107">
    <property type="entry name" value="Glycos_transf_N_sf"/>
</dbReference>
<dbReference type="Proteomes" id="UP000218542">
    <property type="component" value="Unassembled WGS sequence"/>
</dbReference>
<keyword evidence="4 9" id="KW-0808">Transferase</keyword>
<dbReference type="Pfam" id="PF04413">
    <property type="entry name" value="Glycos_transf_N"/>
    <property type="match status" value="1"/>
</dbReference>
<evidence type="ECO:0000313" key="11">
    <source>
        <dbReference type="EMBL" id="GAX61645.1"/>
    </source>
</evidence>
<feature type="site" description="Transition state stabilizer" evidence="8">
    <location>
        <position position="211"/>
    </location>
</feature>
<accession>A0A286U0I5</accession>
<reference evidence="12" key="1">
    <citation type="journal article" date="2017" name="Environ. Microbiol. Rep.">
        <title>Genetic Diversity of Marine Anaerobic Ammonium-Oxidizing Bacteria as Revealed by Genomic and Proteomic Analyses of 'Candidatus Scalindua japonica'.</title>
        <authorList>
            <person name="Oshiki M."/>
            <person name="Mizuto K."/>
            <person name="Kimura Z."/>
            <person name="Kindaichi T."/>
            <person name="Satoh H."/>
            <person name="Okabe S."/>
        </authorList>
    </citation>
    <scope>NUCLEOTIDE SEQUENCE [LARGE SCALE GENOMIC DNA]</scope>
    <source>
        <strain evidence="12">husup-a2</strain>
    </source>
</reference>
<dbReference type="Gene3D" id="3.40.50.2000">
    <property type="entry name" value="Glycogen Phosphorylase B"/>
    <property type="match status" value="1"/>
</dbReference>